<dbReference type="InterPro" id="IPR036397">
    <property type="entry name" value="RNaseH_sf"/>
</dbReference>
<feature type="compositionally biased region" description="Basic and acidic residues" evidence="1">
    <location>
        <begin position="42"/>
        <end position="55"/>
    </location>
</feature>
<reference evidence="2" key="1">
    <citation type="submission" date="2023-03" db="EMBL/GenBank/DDBJ databases">
        <title>Massive genome expansion in bonnet fungi (Mycena s.s.) driven by repeated elements and novel gene families across ecological guilds.</title>
        <authorList>
            <consortium name="Lawrence Berkeley National Laboratory"/>
            <person name="Harder C.B."/>
            <person name="Miyauchi S."/>
            <person name="Viragh M."/>
            <person name="Kuo A."/>
            <person name="Thoen E."/>
            <person name="Andreopoulos B."/>
            <person name="Lu D."/>
            <person name="Skrede I."/>
            <person name="Drula E."/>
            <person name="Henrissat B."/>
            <person name="Morin E."/>
            <person name="Kohler A."/>
            <person name="Barry K."/>
            <person name="LaButti K."/>
            <person name="Morin E."/>
            <person name="Salamov A."/>
            <person name="Lipzen A."/>
            <person name="Mereny Z."/>
            <person name="Hegedus B."/>
            <person name="Baldrian P."/>
            <person name="Stursova M."/>
            <person name="Weitz H."/>
            <person name="Taylor A."/>
            <person name="Grigoriev I.V."/>
            <person name="Nagy L.G."/>
            <person name="Martin F."/>
            <person name="Kauserud H."/>
        </authorList>
    </citation>
    <scope>NUCLEOTIDE SEQUENCE</scope>
    <source>
        <strain evidence="2">CBHHK182m</strain>
    </source>
</reference>
<feature type="compositionally biased region" description="Polar residues" evidence="1">
    <location>
        <begin position="56"/>
        <end position="72"/>
    </location>
</feature>
<feature type="region of interest" description="Disordered" evidence="1">
    <location>
        <begin position="779"/>
        <end position="801"/>
    </location>
</feature>
<dbReference type="InterPro" id="IPR012337">
    <property type="entry name" value="RNaseH-like_sf"/>
</dbReference>
<organism evidence="2 3">
    <name type="scientific">Mycena metata</name>
    <dbReference type="NCBI Taxonomy" id="1033252"/>
    <lineage>
        <taxon>Eukaryota</taxon>
        <taxon>Fungi</taxon>
        <taxon>Dikarya</taxon>
        <taxon>Basidiomycota</taxon>
        <taxon>Agaricomycotina</taxon>
        <taxon>Agaricomycetes</taxon>
        <taxon>Agaricomycetidae</taxon>
        <taxon>Agaricales</taxon>
        <taxon>Marasmiineae</taxon>
        <taxon>Mycenaceae</taxon>
        <taxon>Mycena</taxon>
    </lineage>
</organism>
<evidence type="ECO:0000313" key="3">
    <source>
        <dbReference type="Proteomes" id="UP001215598"/>
    </source>
</evidence>
<name>A0AAD7IPR4_9AGAR</name>
<feature type="compositionally biased region" description="Basic and acidic residues" evidence="1">
    <location>
        <begin position="1267"/>
        <end position="1277"/>
    </location>
</feature>
<comment type="caution">
    <text evidence="2">The sequence shown here is derived from an EMBL/GenBank/DDBJ whole genome shotgun (WGS) entry which is preliminary data.</text>
</comment>
<keyword evidence="3" id="KW-1185">Reference proteome</keyword>
<gene>
    <name evidence="2" type="ORF">B0H16DRAFT_1725973</name>
</gene>
<feature type="compositionally biased region" description="Polar residues" evidence="1">
    <location>
        <begin position="1"/>
        <end position="17"/>
    </location>
</feature>
<feature type="compositionally biased region" description="Polar residues" evidence="1">
    <location>
        <begin position="1279"/>
        <end position="1309"/>
    </location>
</feature>
<dbReference type="EMBL" id="JARKIB010000076">
    <property type="protein sequence ID" value="KAJ7747552.1"/>
    <property type="molecule type" value="Genomic_DNA"/>
</dbReference>
<dbReference type="GO" id="GO:0003676">
    <property type="term" value="F:nucleic acid binding"/>
    <property type="evidence" value="ECO:0007669"/>
    <property type="project" value="InterPro"/>
</dbReference>
<feature type="region of interest" description="Disordered" evidence="1">
    <location>
        <begin position="103"/>
        <end position="139"/>
    </location>
</feature>
<feature type="region of interest" description="Disordered" evidence="1">
    <location>
        <begin position="735"/>
        <end position="766"/>
    </location>
</feature>
<dbReference type="SUPFAM" id="SSF53098">
    <property type="entry name" value="Ribonuclease H-like"/>
    <property type="match status" value="1"/>
</dbReference>
<proteinExistence type="predicted"/>
<dbReference type="Proteomes" id="UP001215598">
    <property type="component" value="Unassembled WGS sequence"/>
</dbReference>
<feature type="region of interest" description="Disordered" evidence="1">
    <location>
        <begin position="700"/>
        <end position="722"/>
    </location>
</feature>
<evidence type="ECO:0008006" key="4">
    <source>
        <dbReference type="Google" id="ProtNLM"/>
    </source>
</evidence>
<feature type="compositionally biased region" description="Acidic residues" evidence="1">
    <location>
        <begin position="736"/>
        <end position="749"/>
    </location>
</feature>
<feature type="region of interest" description="Disordered" evidence="1">
    <location>
        <begin position="1238"/>
        <end position="1309"/>
    </location>
</feature>
<evidence type="ECO:0000313" key="2">
    <source>
        <dbReference type="EMBL" id="KAJ7747552.1"/>
    </source>
</evidence>
<dbReference type="Gene3D" id="3.30.420.10">
    <property type="entry name" value="Ribonuclease H-like superfamily/Ribonuclease H"/>
    <property type="match status" value="1"/>
</dbReference>
<protein>
    <recommendedName>
        <fullName evidence="4">3'-5' exonuclease domain-containing protein</fullName>
    </recommendedName>
</protein>
<evidence type="ECO:0000256" key="1">
    <source>
        <dbReference type="SAM" id="MobiDB-lite"/>
    </source>
</evidence>
<feature type="compositionally biased region" description="Acidic residues" evidence="1">
    <location>
        <begin position="106"/>
        <end position="121"/>
    </location>
</feature>
<feature type="region of interest" description="Disordered" evidence="1">
    <location>
        <begin position="1"/>
        <end position="72"/>
    </location>
</feature>
<accession>A0AAD7IPR4</accession>
<feature type="compositionally biased region" description="Basic and acidic residues" evidence="1">
    <location>
        <begin position="750"/>
        <end position="759"/>
    </location>
</feature>
<feature type="compositionally biased region" description="Polar residues" evidence="1">
    <location>
        <begin position="124"/>
        <end position="139"/>
    </location>
</feature>
<sequence>MPGPSTSAMPGGTSATANPADLDEYGNYFNSDYEMTPAVEQELSRIEREATEHTRQSQASPIPQNVSDVPTSKPTIVLTTDSLKQASQRSNAHTFFSKREVFTYDSESEDEDMESENEADETTSRNATPGGHTSMSADKNNAWFKQPKGMANWLYAFFRDVVQPQLFTKNGRNLARPPIFGSKNSSTSSFWINPPEPIVVLEGYRFHPPTLYQPSVFLWLPHFFVRQLNCPQCRGKLEKNGALTPRRVTDSDRNFYIVTWVSPRFFHVIWAFAQCHHDATSRKWALQYLECAFEQTRGSEMFDSNAIQSTLHAYAPPERIPTFGDFADPNGYAGFVPSHSYLTAMMNKANERDEPNADQHTSCLDSDHVDIDDSHKIIKHIANEDGVPIFNALWTCMSSRYIRAQVLTITKSQQERIDPLMSIATSVKRYGHRGPVIAYTDDPVKDRNMLYTAFPSLAQNLTPMAAAHGLESLIIPTALKVVFFVGSSIPGDFTRLKKQFNQLENQRFRVIDLKQFAIQRGAIQKKDSGSLDALAENVLGAYLCKDSSLRQCEYWETNLTERQDLINYAALDVYASRLIFERISEMAPLECVRHDTAPGTRIAMRTREGGEIAAYRKISAVQTTTFAGIRVKTSSNSRVLVDIDRVVIPSAAAILHIPPTSSGRTRTKAGALTLGQLKSSTGSPTFSVVAPVSLLQFDEQQSHPSPDVNMDSESQPAGPMLPRATGVEFDIRADDSETSDADEDEEEEPDIMKDDDAHPGRQSSTGETVRLQLLQSHARERQGDPSVSPLGPQIDDAFDSSPLGRGLLNMLNQVMNPPPDSQECYTRIKKDIFHAFHMIPLSSSHGLRAIFLRTLRDHMMRWDPVIRARVDEVCRKVFNVSFDVMLLRNPRWIKERTPRYIPPPSVLPLFNKTARQKADAILDLAREGYLSDPLDVVVWEKSGVDEHHLQKFKSLRGTNKVEGGPHGDVYRKFGATHASTRLANNSLTDHRTVYNLQAMAKHIYGVDWDYHHDLSLINRTSFLLNYLSDITDGADSYSDWMNADLYERTTETFGVCAIQVRYFYRTIYKITDSNTAATTKLNSNNDWLRRRQGVAYPILPPHTPEARKYFLANIGKFVADASVNGKRKINYNDFAQEWNRTADGKGRFYVTPDVLSAYAKTWDKTNNARASQELIAAKLDLVKQTQQLFQDAPAPFPSSILGVASSAHPQKGVLELTADSDIPSSLAVDLAISRPQIIPPESTAPSQPATGGQGQHRAFTDIALHGPNDDPAPHEEDLASTSNEQIQVDSNEISHSNIPVNSQNDTESV</sequence>